<feature type="region of interest" description="Disordered" evidence="5">
    <location>
        <begin position="318"/>
        <end position="350"/>
    </location>
</feature>
<dbReference type="SMART" id="SM00487">
    <property type="entry name" value="DEXDc"/>
    <property type="match status" value="1"/>
</dbReference>
<dbReference type="PANTHER" id="PTHR18934:SF99">
    <property type="entry name" value="ATP-DEPENDENT RNA HELICASE DHX37-RELATED"/>
    <property type="match status" value="1"/>
</dbReference>
<organism evidence="8 9">
    <name type="scientific">Cellulomonas aerilata</name>
    <dbReference type="NCBI Taxonomy" id="515326"/>
    <lineage>
        <taxon>Bacteria</taxon>
        <taxon>Bacillati</taxon>
        <taxon>Actinomycetota</taxon>
        <taxon>Actinomycetes</taxon>
        <taxon>Micrococcales</taxon>
        <taxon>Cellulomonadaceae</taxon>
        <taxon>Cellulomonas</taxon>
    </lineage>
</organism>
<feature type="compositionally biased region" description="Low complexity" evidence="5">
    <location>
        <begin position="1236"/>
        <end position="1251"/>
    </location>
</feature>
<feature type="compositionally biased region" description="Low complexity" evidence="5">
    <location>
        <begin position="587"/>
        <end position="601"/>
    </location>
</feature>
<evidence type="ECO:0000259" key="7">
    <source>
        <dbReference type="PROSITE" id="PS51194"/>
    </source>
</evidence>
<evidence type="ECO:0000256" key="3">
    <source>
        <dbReference type="ARBA" id="ARBA00022806"/>
    </source>
</evidence>
<sequence length="1575" mass="170753">MSDVDRPAARPQPAPATAPGAPSPRPRRRRGSSGRGPRQQGAPRADRHPEGTSDPSTGDATRLSTVQRPDRTARPFRTRPHDPAELDRRQVARVARKAEVRRGVVVPPLAYPAELPVSGRRDDIAAAIRDHQVVIVAGATGSGKTTQLPKILLDLGRGRDGQIGHTQPRRIAARTVAERIAEEVGTELGQIVGYQVRFTDTSSDETLVRVMTDGILLAQIQRDPMLRGYDTLIIDEAHERSLNIDFILGYLTRLLPQRPDLKVVITSATIDSERFAAHFAGPPTAEHPDGVPAPVVEVTGRTYPVEIRYRPLSAEDVGAADDDLEPELGTPLRRRSSAGTGAPTAPREDRDLMTALTEAVDELCAEGPGDILVFLSGEREIRDAEDALTGALGPRVTDPRHPDAVEIVPLYARLSSAEQHRVFEPHRTRRVVLATNVAETSLTVPGIRYVIDPGTARISRFSKATKVQRLPIEPISQASANQRSGRCGRVAEGIAIRLYSEQDFASRPEYTEPEILRTSLAAVILQMVAVGVAATPDDVARFPFVEPPDVRAIRDGVQLLTELGALASRAPGTAGTAQDPVTQDGVAQDPSQDPAAQDGAAAPAQLLTETGRALAQLPMDPRLARMIVEGGRRGVAREVMVIAAALSIQDPRERPAEQRPQADQLHARFADPSSDFLSYLNLWQYVKDSQRELSGSAFRRLCRAEHLNYLRLREWQDVVTQLREMAKPLGIRVEPPRRPAEPGPGAPAPAATAATTPGTTTSSAAPRRRTAPGAAQDALASDTGDGTQSLRLDWDADRIHVSLLSGLLSQIGMQEVNDVRAAPKGGDRKPPPGKPRKGGRNEYVGARGVRFAIFPGSPLSRKPPAWVMAGELVETSRLWARDAARIQPEWAEELAAHLVRRTYSEPTWSTKQGAAMAFERVLLYGVPIVAQRRVLYAKVDPEHARELFIRHALVEGEWTTHHAFFHDNRALLAQAESLEHRARRRDLVVDDDALFAFYDERIPADVVSSRHFDTWWKSARREKPDLLDFTLSMLVADDADVSEADFPSVWPQGDLELPLTYQFQPGTDADGVTVHVPLVVLNRVRPEGFDWMVPGLREELVVALIRSLPKPVRVQLVPAPDVARDVVAWIDAHMAGWADTVRAADLAPSFHEAVASAVRALRDVVVPPEAWDDERLPAHLRLTFRVEEERGGGAVVLDEGKDLVALQRRLAARTQDAVRVAVRSAVRDAMREAARDGATAGAGAAGTPDGTGPAGTGDHHAGDPAAPTLPAPVAERTGLTTWPADVPGGHLPEAVQTSLPGGVVVRGFPALVEEPGPRHEPTVALRVLADPMQQASAHRRGVRRLLLAETALATSRVTTRWSGTQALTLASSPYRTTEALVADVQLAAVDALMSERPDGGAVRDADAYRALRDAVRPRLEDVVHRVVTDLVAALTAARELDAAVRSGTSLALLNTLQDVREQAAALVHDGFVSETGAERLRHLTRYLRAAQHRLAKAADNPNRDAELAWKVHDLEGLLDAARARVAAGPPDPAKVAALADVRWMLEELRVSLFAQGLGTPSPVSEKRVRAALAAI</sequence>
<dbReference type="PROSITE" id="PS51192">
    <property type="entry name" value="HELICASE_ATP_BIND_1"/>
    <property type="match status" value="1"/>
</dbReference>
<evidence type="ECO:0000256" key="5">
    <source>
        <dbReference type="SAM" id="MobiDB-lite"/>
    </source>
</evidence>
<dbReference type="PROSITE" id="PS51194">
    <property type="entry name" value="HELICASE_CTER"/>
    <property type="match status" value="1"/>
</dbReference>
<evidence type="ECO:0000259" key="6">
    <source>
        <dbReference type="PROSITE" id="PS51192"/>
    </source>
</evidence>
<dbReference type="Proteomes" id="UP000321181">
    <property type="component" value="Unassembled WGS sequence"/>
</dbReference>
<dbReference type="SMART" id="SM00382">
    <property type="entry name" value="AAA"/>
    <property type="match status" value="1"/>
</dbReference>
<dbReference type="Gene3D" id="1.20.120.1080">
    <property type="match status" value="1"/>
</dbReference>
<feature type="region of interest" description="Disordered" evidence="5">
    <location>
        <begin position="1"/>
        <end position="89"/>
    </location>
</feature>
<dbReference type="GO" id="GO:0005524">
    <property type="term" value="F:ATP binding"/>
    <property type="evidence" value="ECO:0007669"/>
    <property type="project" value="UniProtKB-KW"/>
</dbReference>
<dbReference type="InterPro" id="IPR014001">
    <property type="entry name" value="Helicase_ATP-bd"/>
</dbReference>
<dbReference type="SMART" id="SM00490">
    <property type="entry name" value="HELICc"/>
    <property type="match status" value="1"/>
</dbReference>
<dbReference type="InterPro" id="IPR027417">
    <property type="entry name" value="P-loop_NTPase"/>
</dbReference>
<reference evidence="8 9" key="1">
    <citation type="submission" date="2019-07" db="EMBL/GenBank/DDBJ databases">
        <title>Whole genome shotgun sequence of Cellulomonas aerilata NBRC 106308.</title>
        <authorList>
            <person name="Hosoyama A."/>
            <person name="Uohara A."/>
            <person name="Ohji S."/>
            <person name="Ichikawa N."/>
        </authorList>
    </citation>
    <scope>NUCLEOTIDE SEQUENCE [LARGE SCALE GENOMIC DNA]</scope>
    <source>
        <strain evidence="8 9">NBRC 106308</strain>
    </source>
</reference>
<evidence type="ECO:0000313" key="9">
    <source>
        <dbReference type="Proteomes" id="UP000321181"/>
    </source>
</evidence>
<feature type="compositionally biased region" description="Pro residues" evidence="5">
    <location>
        <begin position="10"/>
        <end position="24"/>
    </location>
</feature>
<feature type="region of interest" description="Disordered" evidence="5">
    <location>
        <begin position="732"/>
        <end position="787"/>
    </location>
</feature>
<feature type="compositionally biased region" description="Polar residues" evidence="5">
    <location>
        <begin position="53"/>
        <end position="67"/>
    </location>
</feature>
<dbReference type="InterPro" id="IPR011709">
    <property type="entry name" value="DEAD-box_helicase_OB_fold"/>
</dbReference>
<dbReference type="SUPFAM" id="SSF52540">
    <property type="entry name" value="P-loop containing nucleoside triphosphate hydrolases"/>
    <property type="match status" value="1"/>
</dbReference>
<feature type="region of interest" description="Disordered" evidence="5">
    <location>
        <begin position="570"/>
        <end position="601"/>
    </location>
</feature>
<dbReference type="InterPro" id="IPR010222">
    <property type="entry name" value="RNA_helicase_HrpA"/>
</dbReference>
<keyword evidence="2" id="KW-0378">Hydrolase</keyword>
<dbReference type="Pfam" id="PF21010">
    <property type="entry name" value="HA2_C"/>
    <property type="match status" value="1"/>
</dbReference>
<feature type="domain" description="Helicase ATP-binding" evidence="6">
    <location>
        <begin position="125"/>
        <end position="288"/>
    </location>
</feature>
<dbReference type="GO" id="GO:0016787">
    <property type="term" value="F:hydrolase activity"/>
    <property type="evidence" value="ECO:0007669"/>
    <property type="project" value="UniProtKB-KW"/>
</dbReference>
<dbReference type="GO" id="GO:0003724">
    <property type="term" value="F:RNA helicase activity"/>
    <property type="evidence" value="ECO:0007669"/>
    <property type="project" value="InterPro"/>
</dbReference>
<evidence type="ECO:0008006" key="10">
    <source>
        <dbReference type="Google" id="ProtNLM"/>
    </source>
</evidence>
<dbReference type="GO" id="GO:0003723">
    <property type="term" value="F:RNA binding"/>
    <property type="evidence" value="ECO:0007669"/>
    <property type="project" value="TreeGrafter"/>
</dbReference>
<keyword evidence="4" id="KW-0067">ATP-binding</keyword>
<dbReference type="RefSeq" id="WP_146898537.1">
    <property type="nucleotide sequence ID" value="NZ_BAAARM010000001.1"/>
</dbReference>
<keyword evidence="9" id="KW-1185">Reference proteome</keyword>
<feature type="region of interest" description="Disordered" evidence="5">
    <location>
        <begin position="1233"/>
        <end position="1271"/>
    </location>
</feature>
<dbReference type="Pfam" id="PF11898">
    <property type="entry name" value="DUF3418"/>
    <property type="match status" value="1"/>
</dbReference>
<dbReference type="InterPro" id="IPR024590">
    <property type="entry name" value="HrpA_C"/>
</dbReference>
<evidence type="ECO:0000313" key="8">
    <source>
        <dbReference type="EMBL" id="GEO32417.1"/>
    </source>
</evidence>
<dbReference type="InterPro" id="IPR007502">
    <property type="entry name" value="Helicase-assoc_dom"/>
</dbReference>
<dbReference type="SMART" id="SM00847">
    <property type="entry name" value="HA2"/>
    <property type="match status" value="1"/>
</dbReference>
<dbReference type="Pfam" id="PF07717">
    <property type="entry name" value="OB_NTP_bind"/>
    <property type="match status" value="1"/>
</dbReference>
<dbReference type="InterPro" id="IPR003593">
    <property type="entry name" value="AAA+_ATPase"/>
</dbReference>
<evidence type="ECO:0000256" key="1">
    <source>
        <dbReference type="ARBA" id="ARBA00022741"/>
    </source>
</evidence>
<dbReference type="Pfam" id="PF00271">
    <property type="entry name" value="Helicase_C"/>
    <property type="match status" value="1"/>
</dbReference>
<dbReference type="NCBIfam" id="TIGR01967">
    <property type="entry name" value="DEAH_box_HrpA"/>
    <property type="match status" value="1"/>
</dbReference>
<dbReference type="Gene3D" id="3.40.50.300">
    <property type="entry name" value="P-loop containing nucleotide triphosphate hydrolases"/>
    <property type="match status" value="2"/>
</dbReference>
<accession>A0A512D7N8</accession>
<evidence type="ECO:0000256" key="4">
    <source>
        <dbReference type="ARBA" id="ARBA00022840"/>
    </source>
</evidence>
<dbReference type="InterPro" id="IPR011545">
    <property type="entry name" value="DEAD/DEAH_box_helicase_dom"/>
</dbReference>
<dbReference type="PANTHER" id="PTHR18934">
    <property type="entry name" value="ATP-DEPENDENT RNA HELICASE"/>
    <property type="match status" value="1"/>
</dbReference>
<dbReference type="OrthoDB" id="9805617at2"/>
<keyword evidence="1" id="KW-0547">Nucleotide-binding</keyword>
<gene>
    <name evidence="8" type="ORF">CAE01nite_01420</name>
</gene>
<feature type="compositionally biased region" description="Low complexity" evidence="5">
    <location>
        <begin position="748"/>
        <end position="775"/>
    </location>
</feature>
<keyword evidence="3" id="KW-0347">Helicase</keyword>
<name>A0A512D7N8_9CELL</name>
<protein>
    <recommendedName>
        <fullName evidence="10">ATP-dependent helicase</fullName>
    </recommendedName>
</protein>
<proteinExistence type="predicted"/>
<comment type="caution">
    <text evidence="8">The sequence shown here is derived from an EMBL/GenBank/DDBJ whole genome shotgun (WGS) entry which is preliminary data.</text>
</comment>
<feature type="region of interest" description="Disordered" evidence="5">
    <location>
        <begin position="819"/>
        <end position="842"/>
    </location>
</feature>
<evidence type="ECO:0000256" key="2">
    <source>
        <dbReference type="ARBA" id="ARBA00022801"/>
    </source>
</evidence>
<dbReference type="InterPro" id="IPR001650">
    <property type="entry name" value="Helicase_C-like"/>
</dbReference>
<dbReference type="CDD" id="cd18791">
    <property type="entry name" value="SF2_C_RHA"/>
    <property type="match status" value="1"/>
</dbReference>
<dbReference type="Pfam" id="PF00270">
    <property type="entry name" value="DEAD"/>
    <property type="match status" value="1"/>
</dbReference>
<dbReference type="EMBL" id="BJYY01000001">
    <property type="protein sequence ID" value="GEO32417.1"/>
    <property type="molecule type" value="Genomic_DNA"/>
</dbReference>
<feature type="compositionally biased region" description="Basic and acidic residues" evidence="5">
    <location>
        <begin position="68"/>
        <end position="89"/>
    </location>
</feature>
<feature type="domain" description="Helicase C-terminal" evidence="7">
    <location>
        <begin position="355"/>
        <end position="531"/>
    </location>
</feature>